<evidence type="ECO:0000313" key="2">
    <source>
        <dbReference type="EMBL" id="GAG08003.1"/>
    </source>
</evidence>
<gene>
    <name evidence="2" type="ORF">S01H1_36869</name>
</gene>
<feature type="non-terminal residue" evidence="2">
    <location>
        <position position="1"/>
    </location>
</feature>
<protein>
    <submittedName>
        <fullName evidence="2">Uncharacterized protein</fullName>
    </submittedName>
</protein>
<keyword evidence="1" id="KW-0812">Transmembrane</keyword>
<reference evidence="2" key="1">
    <citation type="journal article" date="2014" name="Front. Microbiol.">
        <title>High frequency of phylogenetically diverse reductive dehalogenase-homologous genes in deep subseafloor sedimentary metagenomes.</title>
        <authorList>
            <person name="Kawai M."/>
            <person name="Futagami T."/>
            <person name="Toyoda A."/>
            <person name="Takaki Y."/>
            <person name="Nishi S."/>
            <person name="Hori S."/>
            <person name="Arai W."/>
            <person name="Tsubouchi T."/>
            <person name="Morono Y."/>
            <person name="Uchiyama I."/>
            <person name="Ito T."/>
            <person name="Fujiyama A."/>
            <person name="Inagaki F."/>
            <person name="Takami H."/>
        </authorList>
    </citation>
    <scope>NUCLEOTIDE SEQUENCE</scope>
    <source>
        <strain evidence="2">Expedition CK06-06</strain>
    </source>
</reference>
<keyword evidence="1" id="KW-0472">Membrane</keyword>
<proteinExistence type="predicted"/>
<organism evidence="2">
    <name type="scientific">marine sediment metagenome</name>
    <dbReference type="NCBI Taxonomy" id="412755"/>
    <lineage>
        <taxon>unclassified sequences</taxon>
        <taxon>metagenomes</taxon>
        <taxon>ecological metagenomes</taxon>
    </lineage>
</organism>
<dbReference type="AlphaFoldDB" id="X0V6B0"/>
<name>X0V6B0_9ZZZZ</name>
<evidence type="ECO:0000256" key="1">
    <source>
        <dbReference type="SAM" id="Phobius"/>
    </source>
</evidence>
<feature type="transmembrane region" description="Helical" evidence="1">
    <location>
        <begin position="20"/>
        <end position="39"/>
    </location>
</feature>
<sequence length="50" mass="6092">FIIKYSIKNREVCQENQDRFQSYASLSLYYIPGYFYFFLKLTLVRGEIII</sequence>
<keyword evidence="1" id="KW-1133">Transmembrane helix</keyword>
<dbReference type="EMBL" id="BARS01023134">
    <property type="protein sequence ID" value="GAG08003.1"/>
    <property type="molecule type" value="Genomic_DNA"/>
</dbReference>
<comment type="caution">
    <text evidence="2">The sequence shown here is derived from an EMBL/GenBank/DDBJ whole genome shotgun (WGS) entry which is preliminary data.</text>
</comment>
<accession>X0V6B0</accession>